<reference evidence="3" key="3">
    <citation type="submission" date="2018-08" db="UniProtKB">
        <authorList>
            <consortium name="EnsemblPlants"/>
        </authorList>
    </citation>
    <scope>IDENTIFICATION</scope>
    <source>
        <strain evidence="3">cv. Bd21</strain>
    </source>
</reference>
<dbReference type="InterPro" id="IPR036047">
    <property type="entry name" value="F-box-like_dom_sf"/>
</dbReference>
<organism evidence="3">
    <name type="scientific">Brachypodium distachyon</name>
    <name type="common">Purple false brome</name>
    <name type="synonym">Trachynia distachya</name>
    <dbReference type="NCBI Taxonomy" id="15368"/>
    <lineage>
        <taxon>Eukaryota</taxon>
        <taxon>Viridiplantae</taxon>
        <taxon>Streptophyta</taxon>
        <taxon>Embryophyta</taxon>
        <taxon>Tracheophyta</taxon>
        <taxon>Spermatophyta</taxon>
        <taxon>Magnoliopsida</taxon>
        <taxon>Liliopsida</taxon>
        <taxon>Poales</taxon>
        <taxon>Poaceae</taxon>
        <taxon>BOP clade</taxon>
        <taxon>Pooideae</taxon>
        <taxon>Stipodae</taxon>
        <taxon>Brachypodieae</taxon>
        <taxon>Brachypodium</taxon>
    </lineage>
</organism>
<dbReference type="HOGENOM" id="CLU_042356_0_0_1"/>
<dbReference type="InterPro" id="IPR032675">
    <property type="entry name" value="LRR_dom_sf"/>
</dbReference>
<gene>
    <name evidence="2" type="ORF">BRADI_3g58810v3</name>
</gene>
<dbReference type="AlphaFoldDB" id="I1IF32"/>
<dbReference type="Pfam" id="PF23622">
    <property type="entry name" value="LRR_At1g61320_AtMIF1"/>
    <property type="match status" value="1"/>
</dbReference>
<dbReference type="SUPFAM" id="SSF52047">
    <property type="entry name" value="RNI-like"/>
    <property type="match status" value="1"/>
</dbReference>
<name>I1IF32_BRADI</name>
<evidence type="ECO:0000313" key="3">
    <source>
        <dbReference type="EnsemblPlants" id="KQK01845"/>
    </source>
</evidence>
<dbReference type="EMBL" id="CM000882">
    <property type="protein sequence ID" value="KQK01845.1"/>
    <property type="molecule type" value="Genomic_DNA"/>
</dbReference>
<dbReference type="STRING" id="15368.I1IF32"/>
<dbReference type="InParanoid" id="I1IF32"/>
<dbReference type="OMA" id="YDGLWDW"/>
<sequence length="502" mass="56187">MGRLRRVRTAGGGKDRLSALPKRVIRLILSRLDTRTALSTAVLARRWARVTRKLPALDLRVSDILPPEYDRTVTLRRRNLPQDMSLAAVLDALMADCELGTMRSFVQGATGFLDADGHGRRAKTLRLEFFQTHDGGVVDRLIAAAVGAWGVTDLEVVVLPASCNANGHAPAYSFPHDSLEDTHRTRLRSLTLGGHCTVPPLASYGALTTLVLKDMPASTPVDVYQSAFSECARLHSLRLVSCRCAAQDRLVVDAPRSELKELVVEDCSFMAIELRALPMLARLACLTNTVELVLGSVPCLTRTNLTFHVDDDVPIAPPRHDRLGQFVGTMSPAMASLVVRFTGRRSTWMYPKRLDKPLHGLKSLLIADLPSNWDVSWIRVLLMDTPSLEVLHIHVAHAEEEPERYGVIWSRKSQEWRHRSIKEIVMAGFTQRHVESFLRHAVGACTSLQRLALLKDGRVRYDGLWDWEMIGQQQCPWSHRDEKVVRRMIKSGPRPLVELILG</sequence>
<dbReference type="PROSITE" id="PS50181">
    <property type="entry name" value="FBOX"/>
    <property type="match status" value="1"/>
</dbReference>
<dbReference type="PANTHER" id="PTHR35545">
    <property type="entry name" value="F-BOX DOMAIN-CONTAINING PROTEIN"/>
    <property type="match status" value="1"/>
</dbReference>
<proteinExistence type="predicted"/>
<dbReference type="Gramene" id="KQK01845">
    <property type="protein sequence ID" value="KQK01845"/>
    <property type="gene ID" value="BRADI_3g58810v3"/>
</dbReference>
<protein>
    <recommendedName>
        <fullName evidence="1">F-box domain-containing protein</fullName>
    </recommendedName>
</protein>
<reference evidence="2 3" key="1">
    <citation type="journal article" date="2010" name="Nature">
        <title>Genome sequencing and analysis of the model grass Brachypodium distachyon.</title>
        <authorList>
            <consortium name="International Brachypodium Initiative"/>
        </authorList>
    </citation>
    <scope>NUCLEOTIDE SEQUENCE [LARGE SCALE GENOMIC DNA]</scope>
    <source>
        <strain evidence="2 3">Bd21</strain>
    </source>
</reference>
<accession>I1IF32</accession>
<dbReference type="Proteomes" id="UP000008810">
    <property type="component" value="Chromosome 3"/>
</dbReference>
<dbReference type="eggNOG" id="ENOG502R66C">
    <property type="taxonomic scope" value="Eukaryota"/>
</dbReference>
<dbReference type="OrthoDB" id="681589at2759"/>
<evidence type="ECO:0000313" key="2">
    <source>
        <dbReference type="EMBL" id="KQK01845.1"/>
    </source>
</evidence>
<evidence type="ECO:0000259" key="1">
    <source>
        <dbReference type="PROSITE" id="PS50181"/>
    </source>
</evidence>
<dbReference type="Gene3D" id="3.80.10.10">
    <property type="entry name" value="Ribonuclease Inhibitor"/>
    <property type="match status" value="1"/>
</dbReference>
<dbReference type="EnsemblPlants" id="KQK01845">
    <property type="protein sequence ID" value="KQK01845"/>
    <property type="gene ID" value="BRADI_3g58810v3"/>
</dbReference>
<dbReference type="InterPro" id="IPR001810">
    <property type="entry name" value="F-box_dom"/>
</dbReference>
<dbReference type="InterPro" id="IPR055357">
    <property type="entry name" value="LRR_At1g61320_AtMIF1"/>
</dbReference>
<evidence type="ECO:0000313" key="4">
    <source>
        <dbReference type="Proteomes" id="UP000008810"/>
    </source>
</evidence>
<feature type="domain" description="F-box" evidence="1">
    <location>
        <begin position="14"/>
        <end position="64"/>
    </location>
</feature>
<dbReference type="SUPFAM" id="SSF81383">
    <property type="entry name" value="F-box domain"/>
    <property type="match status" value="1"/>
</dbReference>
<dbReference type="PANTHER" id="PTHR35545:SF11">
    <property type="entry name" value="OS04G0376200 PROTEIN"/>
    <property type="match status" value="1"/>
</dbReference>
<reference evidence="2" key="2">
    <citation type="submission" date="2017-06" db="EMBL/GenBank/DDBJ databases">
        <title>WGS assembly of Brachypodium distachyon.</title>
        <authorList>
            <consortium name="The International Brachypodium Initiative"/>
            <person name="Lucas S."/>
            <person name="Harmon-Smith M."/>
            <person name="Lail K."/>
            <person name="Tice H."/>
            <person name="Grimwood J."/>
            <person name="Bruce D."/>
            <person name="Barry K."/>
            <person name="Shu S."/>
            <person name="Lindquist E."/>
            <person name="Wang M."/>
            <person name="Pitluck S."/>
            <person name="Vogel J.P."/>
            <person name="Garvin D.F."/>
            <person name="Mockler T.C."/>
            <person name="Schmutz J."/>
            <person name="Rokhsar D."/>
            <person name="Bevan M.W."/>
        </authorList>
    </citation>
    <scope>NUCLEOTIDE SEQUENCE</scope>
    <source>
        <strain evidence="2">Bd21</strain>
    </source>
</reference>
<keyword evidence="4" id="KW-1185">Reference proteome</keyword>